<evidence type="ECO:0000256" key="1">
    <source>
        <dbReference type="SAM" id="Phobius"/>
    </source>
</evidence>
<keyword evidence="1" id="KW-0472">Membrane</keyword>
<gene>
    <name evidence="2" type="ORF">Dac01nite_09920</name>
</gene>
<comment type="caution">
    <text evidence="2">The sequence shown here is derived from an EMBL/GenBank/DDBJ whole genome shotgun (WGS) entry which is preliminary data.</text>
</comment>
<accession>A0A919Q0V1</accession>
<evidence type="ECO:0000313" key="3">
    <source>
        <dbReference type="Proteomes" id="UP000652354"/>
    </source>
</evidence>
<name>A0A919Q0V1_9MICO</name>
<proteinExistence type="predicted"/>
<protein>
    <submittedName>
        <fullName evidence="2">Uncharacterized protein</fullName>
    </submittedName>
</protein>
<reference evidence="2" key="1">
    <citation type="submission" date="2021-01" db="EMBL/GenBank/DDBJ databases">
        <title>Whole genome shotgun sequence of Demequina activiva NBRC 110675.</title>
        <authorList>
            <person name="Komaki H."/>
            <person name="Tamura T."/>
        </authorList>
    </citation>
    <scope>NUCLEOTIDE SEQUENCE</scope>
    <source>
        <strain evidence="2">NBRC 110675</strain>
    </source>
</reference>
<keyword evidence="3" id="KW-1185">Reference proteome</keyword>
<sequence>MSEKKSDSTEHATRAPRTDTSRMKVIAIVTIVALALGLFGGWAIAALSQPDAEGDVWVIGARGSQTSVNEIVLTDPTATVVGVTFDGERQATDAPISKVVQEWDDVFGDTTPRAILVGTSAAGSHSVVVTLGRPEATADTLTFPATPVGGSEIPEFTAGDSTLLIDGAGVLEAGDLESLTALGG</sequence>
<evidence type="ECO:0000313" key="2">
    <source>
        <dbReference type="EMBL" id="GIG54240.1"/>
    </source>
</evidence>
<dbReference type="EMBL" id="BONR01000002">
    <property type="protein sequence ID" value="GIG54240.1"/>
    <property type="molecule type" value="Genomic_DNA"/>
</dbReference>
<organism evidence="2 3">
    <name type="scientific">Demequina activiva</name>
    <dbReference type="NCBI Taxonomy" id="1582364"/>
    <lineage>
        <taxon>Bacteria</taxon>
        <taxon>Bacillati</taxon>
        <taxon>Actinomycetota</taxon>
        <taxon>Actinomycetes</taxon>
        <taxon>Micrococcales</taxon>
        <taxon>Demequinaceae</taxon>
        <taxon>Demequina</taxon>
    </lineage>
</organism>
<keyword evidence="1" id="KW-0812">Transmembrane</keyword>
<feature type="transmembrane region" description="Helical" evidence="1">
    <location>
        <begin position="25"/>
        <end position="45"/>
    </location>
</feature>
<dbReference type="Proteomes" id="UP000652354">
    <property type="component" value="Unassembled WGS sequence"/>
</dbReference>
<dbReference type="RefSeq" id="WP_203655294.1">
    <property type="nucleotide sequence ID" value="NZ_BONR01000002.1"/>
</dbReference>
<dbReference type="AlphaFoldDB" id="A0A919Q0V1"/>
<keyword evidence="1" id="KW-1133">Transmembrane helix</keyword>